<accession>A0ABQ3GA35</accession>
<dbReference type="PANTHER" id="PTHR36925">
    <property type="entry name" value="COBALT-PRECORRIN-6A REDUCTASE"/>
    <property type="match status" value="1"/>
</dbReference>
<sequence>MCVAWSKAARAAPDNPANPSSPMPMMSSQRSATPRLLLLGGTTEARQLADALAAAGVDAVYSYAGRTQAPLAQPLPTRVGGFGGVAGLRDWLRAQRITQVVDATHPFAARMSAHAVEACAALGIALVALERPAWVPQAGDDWRAVPDIDAAVAALPRAPARVFLAIGRQTLDAFARAPQHHYLLRLVDPPLQPLPLPQTTLVLDRGPFTAEGDRQLMLAHGSTHVVAKNAGGSGARAKLDAARSLGLPVVLVQRPQLPPRPRVGSVAEAMAWLAAHRAALGV</sequence>
<reference evidence="6" key="1">
    <citation type="journal article" date="2019" name="Int. J. Syst. Evol. Microbiol.">
        <title>The Global Catalogue of Microorganisms (GCM) 10K type strain sequencing project: providing services to taxonomists for standard genome sequencing and annotation.</title>
        <authorList>
            <consortium name="The Broad Institute Genomics Platform"/>
            <consortium name="The Broad Institute Genome Sequencing Center for Infectious Disease"/>
            <person name="Wu L."/>
            <person name="Ma J."/>
        </authorList>
    </citation>
    <scope>NUCLEOTIDE SEQUENCE [LARGE SCALE GENOMIC DNA]</scope>
    <source>
        <strain evidence="6">KCTC 23314</strain>
    </source>
</reference>
<keyword evidence="3" id="KW-0560">Oxidoreductase</keyword>
<dbReference type="PROSITE" id="PS51014">
    <property type="entry name" value="COBK_CBIJ"/>
    <property type="match status" value="1"/>
</dbReference>
<gene>
    <name evidence="5" type="primary">cobK</name>
    <name evidence="5" type="ORF">GCM10007320_55910</name>
</gene>
<evidence type="ECO:0000313" key="5">
    <source>
        <dbReference type="EMBL" id="GHC99368.1"/>
    </source>
</evidence>
<dbReference type="InterPro" id="IPR003723">
    <property type="entry name" value="Precorrin-6x_reduct"/>
</dbReference>
<evidence type="ECO:0000256" key="2">
    <source>
        <dbReference type="ARBA" id="ARBA00022573"/>
    </source>
</evidence>
<evidence type="ECO:0000313" key="6">
    <source>
        <dbReference type="Proteomes" id="UP000626210"/>
    </source>
</evidence>
<comment type="caution">
    <text evidence="5">The sequence shown here is derived from an EMBL/GenBank/DDBJ whole genome shotgun (WGS) entry which is preliminary data.</text>
</comment>
<feature type="region of interest" description="Disordered" evidence="4">
    <location>
        <begin position="1"/>
        <end position="28"/>
    </location>
</feature>
<protein>
    <submittedName>
        <fullName evidence="5">Precorrin-6A reductase</fullName>
    </submittedName>
</protein>
<dbReference type="Pfam" id="PF02571">
    <property type="entry name" value="CbiJ"/>
    <property type="match status" value="1"/>
</dbReference>
<dbReference type="NCBIfam" id="NF005968">
    <property type="entry name" value="PRK08057.1-2"/>
    <property type="match status" value="1"/>
</dbReference>
<evidence type="ECO:0000256" key="1">
    <source>
        <dbReference type="ARBA" id="ARBA00004953"/>
    </source>
</evidence>
<dbReference type="NCBIfam" id="TIGR00715">
    <property type="entry name" value="precor6x_red"/>
    <property type="match status" value="1"/>
</dbReference>
<evidence type="ECO:0000256" key="4">
    <source>
        <dbReference type="SAM" id="MobiDB-lite"/>
    </source>
</evidence>
<proteinExistence type="predicted"/>
<organism evidence="5 6">
    <name type="scientific">Pseudorhodoferax aquiterrae</name>
    <dbReference type="NCBI Taxonomy" id="747304"/>
    <lineage>
        <taxon>Bacteria</taxon>
        <taxon>Pseudomonadati</taxon>
        <taxon>Pseudomonadota</taxon>
        <taxon>Betaproteobacteria</taxon>
        <taxon>Burkholderiales</taxon>
        <taxon>Comamonadaceae</taxon>
    </lineage>
</organism>
<name>A0ABQ3GA35_9BURK</name>
<keyword evidence="6" id="KW-1185">Reference proteome</keyword>
<dbReference type="EMBL" id="BMYK01000028">
    <property type="protein sequence ID" value="GHC99368.1"/>
    <property type="molecule type" value="Genomic_DNA"/>
</dbReference>
<evidence type="ECO:0000256" key="3">
    <source>
        <dbReference type="ARBA" id="ARBA00023002"/>
    </source>
</evidence>
<keyword evidence="2" id="KW-0169">Cobalamin biosynthesis</keyword>
<dbReference type="Proteomes" id="UP000626210">
    <property type="component" value="Unassembled WGS sequence"/>
</dbReference>
<dbReference type="PANTHER" id="PTHR36925:SF1">
    <property type="entry name" value="COBALT-PRECORRIN-6A REDUCTASE"/>
    <property type="match status" value="1"/>
</dbReference>
<feature type="compositionally biased region" description="Low complexity" evidence="4">
    <location>
        <begin position="8"/>
        <end position="28"/>
    </location>
</feature>
<comment type="pathway">
    <text evidence="1">Cofactor biosynthesis; adenosylcobalamin biosynthesis.</text>
</comment>